<sequence>MTPPLRRRGLGTGQTSQTSLLLFRPPASPSPRTPNSLRIRFTCHNVSPWKEVPRRYGQAYGSLLRCRPYCALRRQLSPERSVQHRPVQERPPQPQR</sequence>
<feature type="region of interest" description="Disordered" evidence="1">
    <location>
        <begin position="1"/>
        <end position="36"/>
    </location>
</feature>
<feature type="region of interest" description="Disordered" evidence="1">
    <location>
        <begin position="77"/>
        <end position="96"/>
    </location>
</feature>
<proteinExistence type="predicted"/>
<keyword evidence="3" id="KW-1185">Reference proteome</keyword>
<evidence type="ECO:0000313" key="3">
    <source>
        <dbReference type="Proteomes" id="UP001154252"/>
    </source>
</evidence>
<name>A0A9W4K495_9EURO</name>
<gene>
    <name evidence="2" type="ORF">PEGY_LOCUS1201</name>
</gene>
<evidence type="ECO:0000313" key="2">
    <source>
        <dbReference type="EMBL" id="CAG8887842.1"/>
    </source>
</evidence>
<dbReference type="Proteomes" id="UP001154252">
    <property type="component" value="Unassembled WGS sequence"/>
</dbReference>
<reference evidence="2" key="1">
    <citation type="submission" date="2021-07" db="EMBL/GenBank/DDBJ databases">
        <authorList>
            <person name="Branca A.L. A."/>
        </authorList>
    </citation>
    <scope>NUCLEOTIDE SEQUENCE</scope>
</reference>
<evidence type="ECO:0000256" key="1">
    <source>
        <dbReference type="SAM" id="MobiDB-lite"/>
    </source>
</evidence>
<dbReference type="EMBL" id="CAJVRC010000839">
    <property type="protein sequence ID" value="CAG8887842.1"/>
    <property type="molecule type" value="Genomic_DNA"/>
</dbReference>
<organism evidence="2 3">
    <name type="scientific">Penicillium egyptiacum</name>
    <dbReference type="NCBI Taxonomy" id="1303716"/>
    <lineage>
        <taxon>Eukaryota</taxon>
        <taxon>Fungi</taxon>
        <taxon>Dikarya</taxon>
        <taxon>Ascomycota</taxon>
        <taxon>Pezizomycotina</taxon>
        <taxon>Eurotiomycetes</taxon>
        <taxon>Eurotiomycetidae</taxon>
        <taxon>Eurotiales</taxon>
        <taxon>Aspergillaceae</taxon>
        <taxon>Penicillium</taxon>
    </lineage>
</organism>
<dbReference type="AlphaFoldDB" id="A0A9W4K495"/>
<accession>A0A9W4K495</accession>
<comment type="caution">
    <text evidence="2">The sequence shown here is derived from an EMBL/GenBank/DDBJ whole genome shotgun (WGS) entry which is preliminary data.</text>
</comment>
<protein>
    <submittedName>
        <fullName evidence="2">Uncharacterized protein</fullName>
    </submittedName>
</protein>
<dbReference type="OrthoDB" id="10352099at2759"/>